<protein>
    <submittedName>
        <fullName evidence="2">Uncharacterized protein</fullName>
    </submittedName>
</protein>
<accession>A0ABX2NYZ3</accession>
<evidence type="ECO:0000313" key="3">
    <source>
        <dbReference type="Proteomes" id="UP000821598"/>
    </source>
</evidence>
<dbReference type="EMBL" id="VOMC01000080">
    <property type="protein sequence ID" value="NVI09372.1"/>
    <property type="molecule type" value="Genomic_DNA"/>
</dbReference>
<evidence type="ECO:0000256" key="1">
    <source>
        <dbReference type="SAM" id="Phobius"/>
    </source>
</evidence>
<dbReference type="Proteomes" id="UP000821598">
    <property type="component" value="Unassembled WGS sequence"/>
</dbReference>
<gene>
    <name evidence="2" type="ORF">FSB64_38110</name>
</gene>
<proteinExistence type="predicted"/>
<comment type="caution">
    <text evidence="2">The sequence shown here is derived from an EMBL/GenBank/DDBJ whole genome shotgun (WGS) entry which is preliminary data.</text>
</comment>
<name>A0ABX2NYZ3_9BURK</name>
<reference evidence="2 3" key="1">
    <citation type="submission" date="2019-08" db="EMBL/GenBank/DDBJ databases">
        <title>Paraburkholderia simonii sp. nov. and P. youngii sp. nov. Brazilian and Mexican Mimosa-associated rhizobia.</title>
        <authorList>
            <person name="Mavima L."/>
            <person name="Beukes C.W."/>
            <person name="Palmer M."/>
            <person name="De Meyer S.E."/>
            <person name="James E.K."/>
            <person name="Maluk M."/>
            <person name="Avontuur J.R."/>
            <person name="Chan W.Y."/>
            <person name="Venter S.N."/>
            <person name="Steenkamp E.T."/>
        </authorList>
    </citation>
    <scope>NUCLEOTIDE SEQUENCE [LARGE SCALE GENOMIC DNA]</scope>
    <source>
        <strain evidence="2 3">JPY454</strain>
    </source>
</reference>
<organism evidence="2 3">
    <name type="scientific">Paraburkholderia youngii</name>
    <dbReference type="NCBI Taxonomy" id="2782701"/>
    <lineage>
        <taxon>Bacteria</taxon>
        <taxon>Pseudomonadati</taxon>
        <taxon>Pseudomonadota</taxon>
        <taxon>Betaproteobacteria</taxon>
        <taxon>Burkholderiales</taxon>
        <taxon>Burkholderiaceae</taxon>
        <taxon>Paraburkholderia</taxon>
    </lineage>
</organism>
<keyword evidence="3" id="KW-1185">Reference proteome</keyword>
<feature type="transmembrane region" description="Helical" evidence="1">
    <location>
        <begin position="64"/>
        <end position="85"/>
    </location>
</feature>
<feature type="transmembrane region" description="Helical" evidence="1">
    <location>
        <begin position="36"/>
        <end position="58"/>
    </location>
</feature>
<keyword evidence="1" id="KW-0812">Transmembrane</keyword>
<keyword evidence="1" id="KW-1133">Transmembrane helix</keyword>
<evidence type="ECO:0000313" key="2">
    <source>
        <dbReference type="EMBL" id="NVI09372.1"/>
    </source>
</evidence>
<sequence length="98" mass="10971">MTIFWTLRNIPELANLNARDRRAYWRRAFRRTWRHWETWAGLLGCAICAGLGSGLGALADHTVVGALIGGGVGGFVFGQATVHVARSHYKYELLSRDR</sequence>
<keyword evidence="1" id="KW-0472">Membrane</keyword>